<dbReference type="SUPFAM" id="SSF51735">
    <property type="entry name" value="NAD(P)-binding Rossmann-fold domains"/>
    <property type="match status" value="1"/>
</dbReference>
<dbReference type="PANTHER" id="PTHR11092">
    <property type="entry name" value="SUGAR NUCLEOTIDE EPIMERASE RELATED"/>
    <property type="match status" value="1"/>
</dbReference>
<dbReference type="InterPro" id="IPR010099">
    <property type="entry name" value="SDR39U1"/>
</dbReference>
<dbReference type="PATRIC" id="fig|1195763.3.peg.794"/>
<sequence length="301" mass="32516">MKILITGATGFIGAHLVKQIGEHDITILSRDPASASQLLGTAVTAIGSLSHFDNLDDFDAVINLAGEPIINKRWSKAQKGRICRSRWDITATLVEKMEAGSQPPATFISGSAVGIYGNQHDLEITEDFDVSGSVDPDDFAYQVCRRWEQLAVSASSPATRVCLLRTGIVLGRNGGALKKMLPPYQLGAGGPIGNGRQYFPWIHIDDMVAAILFLLNTPEAKGPFNLTAPEPVTNRTFSRSLAAALHRPHILFTPAFVLKLALGEASSLLLEGQRALPEKLESLGFTFRFRQIDAALADLLA</sequence>
<accession>A0A0J1HCE9</accession>
<gene>
    <name evidence="4" type="ORF">ABT56_03695</name>
</gene>
<dbReference type="Proteomes" id="UP000036097">
    <property type="component" value="Unassembled WGS sequence"/>
</dbReference>
<evidence type="ECO:0000259" key="3">
    <source>
        <dbReference type="Pfam" id="PF08338"/>
    </source>
</evidence>
<organism evidence="4 5">
    <name type="scientific">Photobacterium aquae</name>
    <dbReference type="NCBI Taxonomy" id="1195763"/>
    <lineage>
        <taxon>Bacteria</taxon>
        <taxon>Pseudomonadati</taxon>
        <taxon>Pseudomonadota</taxon>
        <taxon>Gammaproteobacteria</taxon>
        <taxon>Vibrionales</taxon>
        <taxon>Vibrionaceae</taxon>
        <taxon>Photobacterium</taxon>
    </lineage>
</organism>
<evidence type="ECO:0000256" key="1">
    <source>
        <dbReference type="ARBA" id="ARBA00009353"/>
    </source>
</evidence>
<evidence type="ECO:0000313" key="5">
    <source>
        <dbReference type="Proteomes" id="UP000036097"/>
    </source>
</evidence>
<dbReference type="STRING" id="1195763.ABT56_03695"/>
<reference evidence="4 5" key="1">
    <citation type="submission" date="2015-05" db="EMBL/GenBank/DDBJ databases">
        <title>Photobacterium galathea sp. nov.</title>
        <authorList>
            <person name="Machado H."/>
            <person name="Gram L."/>
        </authorList>
    </citation>
    <scope>NUCLEOTIDE SEQUENCE [LARGE SCALE GENOMIC DNA]</scope>
    <source>
        <strain evidence="4 5">CGMCC 1.12159</strain>
    </source>
</reference>
<dbReference type="PANTHER" id="PTHR11092:SF0">
    <property type="entry name" value="EPIMERASE FAMILY PROTEIN SDR39U1"/>
    <property type="match status" value="1"/>
</dbReference>
<dbReference type="InterPro" id="IPR036291">
    <property type="entry name" value="NAD(P)-bd_dom_sf"/>
</dbReference>
<keyword evidence="5" id="KW-1185">Reference proteome</keyword>
<dbReference type="InterPro" id="IPR001509">
    <property type="entry name" value="Epimerase_deHydtase"/>
</dbReference>
<comment type="caution">
    <text evidence="4">The sequence shown here is derived from an EMBL/GenBank/DDBJ whole genome shotgun (WGS) entry which is preliminary data.</text>
</comment>
<dbReference type="OrthoDB" id="9801773at2"/>
<evidence type="ECO:0000313" key="4">
    <source>
        <dbReference type="EMBL" id="KLV09301.1"/>
    </source>
</evidence>
<dbReference type="EMBL" id="LDOT01000002">
    <property type="protein sequence ID" value="KLV09301.1"/>
    <property type="molecule type" value="Genomic_DNA"/>
</dbReference>
<dbReference type="Pfam" id="PF08338">
    <property type="entry name" value="DUF1731"/>
    <property type="match status" value="1"/>
</dbReference>
<dbReference type="Gene3D" id="3.40.50.720">
    <property type="entry name" value="NAD(P)-binding Rossmann-like Domain"/>
    <property type="match status" value="1"/>
</dbReference>
<dbReference type="InterPro" id="IPR013549">
    <property type="entry name" value="DUF1731"/>
</dbReference>
<dbReference type="NCBIfam" id="TIGR01777">
    <property type="entry name" value="yfcH"/>
    <property type="match status" value="1"/>
</dbReference>
<dbReference type="Pfam" id="PF01370">
    <property type="entry name" value="Epimerase"/>
    <property type="match status" value="1"/>
</dbReference>
<evidence type="ECO:0000259" key="2">
    <source>
        <dbReference type="Pfam" id="PF01370"/>
    </source>
</evidence>
<dbReference type="RefSeq" id="WP_047877462.1">
    <property type="nucleotide sequence ID" value="NZ_LDOT01000002.1"/>
</dbReference>
<feature type="domain" description="NAD-dependent epimerase/dehydratase" evidence="2">
    <location>
        <begin position="3"/>
        <end position="222"/>
    </location>
</feature>
<name>A0A0J1HCE9_9GAMM</name>
<feature type="domain" description="DUF1731" evidence="3">
    <location>
        <begin position="253"/>
        <end position="299"/>
    </location>
</feature>
<dbReference type="CDD" id="cd05242">
    <property type="entry name" value="SDR_a8"/>
    <property type="match status" value="1"/>
</dbReference>
<dbReference type="AlphaFoldDB" id="A0A0J1HCE9"/>
<proteinExistence type="inferred from homology"/>
<comment type="similarity">
    <text evidence="1">Belongs to the NAD(P)-dependent epimerase/dehydratase family. SDR39U1 subfamily.</text>
</comment>
<protein>
    <submittedName>
        <fullName evidence="4">Epimerase</fullName>
    </submittedName>
</protein>